<dbReference type="PROSITE" id="PS50005">
    <property type="entry name" value="TPR"/>
    <property type="match status" value="2"/>
</dbReference>
<keyword evidence="4" id="KW-1133">Transmembrane helix</keyword>
<feature type="transmembrane region" description="Helical" evidence="4">
    <location>
        <begin position="290"/>
        <end position="310"/>
    </location>
</feature>
<gene>
    <name evidence="6" type="ORF">K7432_000834</name>
</gene>
<keyword evidence="7" id="KW-1185">Reference proteome</keyword>
<dbReference type="Pfam" id="PF13181">
    <property type="entry name" value="TPR_8"/>
    <property type="match status" value="1"/>
</dbReference>
<dbReference type="PANTHER" id="PTHR22904:SF523">
    <property type="entry name" value="STRESS-INDUCED-PHOSPHOPROTEIN 1"/>
    <property type="match status" value="1"/>
</dbReference>
<sequence>MVKSAKEYLAEAQAHLESNNLREAVTALSGLIKIADGFPIPLLSRCTCYIQLGDYENAIKDAVRVLKLKNVPTDENIAPKCTTAHSVALVRLAKAFKELGDVETCQELLDKKNQVEEGEDSQEFIEEILASLPKTSAKNVTKPAEITNGELSEAEKKAEAELCKQKGNEFFRKQEFSSAIVEYNKGVSLDPTNHILYSNLCQVYLRMDNLTEASRCADSCLALNPSWAKGYYRQGMVLMKQGKYEEALKSFNAARNKSDKRSEEIELAILEVSELISKNPKPSSNALSTASYLALLIVILAIIVGVVQYLI</sequence>
<proteinExistence type="predicted"/>
<accession>A0ABR2X408</accession>
<dbReference type="SMART" id="SM00028">
    <property type="entry name" value="TPR"/>
    <property type="match status" value="5"/>
</dbReference>
<dbReference type="InterPro" id="IPR011990">
    <property type="entry name" value="TPR-like_helical_dom_sf"/>
</dbReference>
<dbReference type="Gene3D" id="1.25.40.10">
    <property type="entry name" value="Tetratricopeptide repeat domain"/>
    <property type="match status" value="2"/>
</dbReference>
<dbReference type="EMBL" id="JASJQH010000016">
    <property type="protein sequence ID" value="KAK9768495.1"/>
    <property type="molecule type" value="Genomic_DNA"/>
</dbReference>
<protein>
    <recommendedName>
        <fullName evidence="5">Tetratricopeptide repeat protein 21A/21B fifth ARM repeats domain-containing protein</fullName>
    </recommendedName>
</protein>
<evidence type="ECO:0000313" key="6">
    <source>
        <dbReference type="EMBL" id="KAK9768495.1"/>
    </source>
</evidence>
<evidence type="ECO:0000256" key="1">
    <source>
        <dbReference type="ARBA" id="ARBA00022737"/>
    </source>
</evidence>
<dbReference type="SUPFAM" id="SSF48452">
    <property type="entry name" value="TPR-like"/>
    <property type="match status" value="2"/>
</dbReference>
<feature type="repeat" description="TPR" evidence="3">
    <location>
        <begin position="228"/>
        <end position="261"/>
    </location>
</feature>
<keyword evidence="4" id="KW-0472">Membrane</keyword>
<evidence type="ECO:0000259" key="5">
    <source>
        <dbReference type="Pfam" id="PF25064"/>
    </source>
</evidence>
<keyword evidence="4" id="KW-0812">Transmembrane</keyword>
<organism evidence="6 7">
    <name type="scientific">Basidiobolus ranarum</name>
    <dbReference type="NCBI Taxonomy" id="34480"/>
    <lineage>
        <taxon>Eukaryota</taxon>
        <taxon>Fungi</taxon>
        <taxon>Fungi incertae sedis</taxon>
        <taxon>Zoopagomycota</taxon>
        <taxon>Entomophthoromycotina</taxon>
        <taxon>Basidiobolomycetes</taxon>
        <taxon>Basidiobolales</taxon>
        <taxon>Basidiobolaceae</taxon>
        <taxon>Basidiobolus</taxon>
    </lineage>
</organism>
<name>A0ABR2X408_9FUNG</name>
<evidence type="ECO:0000256" key="4">
    <source>
        <dbReference type="SAM" id="Phobius"/>
    </source>
</evidence>
<dbReference type="InterPro" id="IPR019734">
    <property type="entry name" value="TPR_rpt"/>
</dbReference>
<keyword evidence="1" id="KW-0677">Repeat</keyword>
<reference evidence="6 7" key="1">
    <citation type="submission" date="2023-04" db="EMBL/GenBank/DDBJ databases">
        <title>Genome of Basidiobolus ranarum AG-B5.</title>
        <authorList>
            <person name="Stajich J.E."/>
            <person name="Carter-House D."/>
            <person name="Gryganskyi A."/>
        </authorList>
    </citation>
    <scope>NUCLEOTIDE SEQUENCE [LARGE SCALE GENOMIC DNA]</scope>
    <source>
        <strain evidence="6 7">AG-B5</strain>
    </source>
</reference>
<evidence type="ECO:0000256" key="2">
    <source>
        <dbReference type="ARBA" id="ARBA00022803"/>
    </source>
</evidence>
<evidence type="ECO:0000313" key="7">
    <source>
        <dbReference type="Proteomes" id="UP001479436"/>
    </source>
</evidence>
<dbReference type="PANTHER" id="PTHR22904">
    <property type="entry name" value="TPR REPEAT CONTAINING PROTEIN"/>
    <property type="match status" value="1"/>
</dbReference>
<evidence type="ECO:0000256" key="3">
    <source>
        <dbReference type="PROSITE-ProRule" id="PRU00339"/>
    </source>
</evidence>
<keyword evidence="2 3" id="KW-0802">TPR repeat</keyword>
<dbReference type="Proteomes" id="UP001479436">
    <property type="component" value="Unassembled WGS sequence"/>
</dbReference>
<feature type="repeat" description="TPR" evidence="3">
    <location>
        <begin position="160"/>
        <end position="193"/>
    </location>
</feature>
<dbReference type="InterPro" id="IPR056835">
    <property type="entry name" value="ARM_TT21_5th"/>
</dbReference>
<dbReference type="Pfam" id="PF25064">
    <property type="entry name" value="ARM_TT21_5th"/>
    <property type="match status" value="1"/>
</dbReference>
<comment type="caution">
    <text evidence="6">The sequence shown here is derived from an EMBL/GenBank/DDBJ whole genome shotgun (WGS) entry which is preliminary data.</text>
</comment>
<feature type="domain" description="Tetratricopeptide repeat protein 21A/21B fifth ARM repeats" evidence="5">
    <location>
        <begin position="171"/>
        <end position="260"/>
    </location>
</feature>